<evidence type="ECO:0000313" key="1">
    <source>
        <dbReference type="EMBL" id="KAF0321008.1"/>
    </source>
</evidence>
<accession>A0A8H3ZIZ3</accession>
<sequence>MLIPSFYFF</sequence>
<evidence type="ECO:0000313" key="2">
    <source>
        <dbReference type="Proteomes" id="UP000434172"/>
    </source>
</evidence>
<protein>
    <submittedName>
        <fullName evidence="1">Uncharacterized protein</fullName>
    </submittedName>
</protein>
<dbReference type="Proteomes" id="UP000434172">
    <property type="component" value="Unassembled WGS sequence"/>
</dbReference>
<reference evidence="1 2" key="1">
    <citation type="submission" date="2019-12" db="EMBL/GenBank/DDBJ databases">
        <title>A genome sequence resource for the geographically widespread anthracnose pathogen Colletotrichum asianum.</title>
        <authorList>
            <person name="Meng Y."/>
        </authorList>
    </citation>
    <scope>NUCLEOTIDE SEQUENCE [LARGE SCALE GENOMIC DNA]</scope>
    <source>
        <strain evidence="1 2">ICMP 18580</strain>
    </source>
</reference>
<dbReference type="EMBL" id="WOWK01000076">
    <property type="protein sequence ID" value="KAF0321008.1"/>
    <property type="molecule type" value="Genomic_DNA"/>
</dbReference>
<name>A0A8H3ZIZ3_9PEZI</name>
<proteinExistence type="predicted"/>
<comment type="caution">
    <text evidence="1">The sequence shown here is derived from an EMBL/GenBank/DDBJ whole genome shotgun (WGS) entry which is preliminary data.</text>
</comment>
<keyword evidence="2" id="KW-1185">Reference proteome</keyword>
<gene>
    <name evidence="1" type="ORF">GQ607_011766</name>
</gene>
<organism evidence="1 2">
    <name type="scientific">Colletotrichum asianum</name>
    <dbReference type="NCBI Taxonomy" id="702518"/>
    <lineage>
        <taxon>Eukaryota</taxon>
        <taxon>Fungi</taxon>
        <taxon>Dikarya</taxon>
        <taxon>Ascomycota</taxon>
        <taxon>Pezizomycotina</taxon>
        <taxon>Sordariomycetes</taxon>
        <taxon>Hypocreomycetidae</taxon>
        <taxon>Glomerellales</taxon>
        <taxon>Glomerellaceae</taxon>
        <taxon>Colletotrichum</taxon>
        <taxon>Colletotrichum gloeosporioides species complex</taxon>
    </lineage>
</organism>